<sequence length="127" mass="12665">MIPLFIRSYQCSADIPPNTIVKFSDAANSSKVASGAAAADALWGISDRMGGLSGGMADIVIGGLAELKLGGPVAAGDPITSDANGNGIKCVAAAGVVKRVICFAEEPGVLGDVIKVKVAISLLQLPA</sequence>
<protein>
    <recommendedName>
        <fullName evidence="2">DUF2190 domain-containing protein</fullName>
    </recommendedName>
</protein>
<dbReference type="RefSeq" id="WP_176532154.1">
    <property type="nucleotide sequence ID" value="NZ_CP088022.1"/>
</dbReference>
<gene>
    <name evidence="1" type="ORF">HU230_23505</name>
</gene>
<evidence type="ECO:0000313" key="1">
    <source>
        <dbReference type="EMBL" id="NVL08672.1"/>
    </source>
</evidence>
<evidence type="ECO:0008006" key="2">
    <source>
        <dbReference type="Google" id="ProtNLM"/>
    </source>
</evidence>
<proteinExistence type="predicted"/>
<accession>A0A973WRU2</accession>
<reference evidence="1" key="1">
    <citation type="submission" date="2020-06" db="EMBL/GenBank/DDBJ databases">
        <title>Whole Genome Sequence of Bradyrhizobium sp. Strain 66S1MB.</title>
        <authorList>
            <person name="Bromfield E."/>
            <person name="Cloutier S."/>
        </authorList>
    </citation>
    <scope>NUCLEOTIDE SEQUENCE</scope>
    <source>
        <strain evidence="1">66S1MB</strain>
    </source>
</reference>
<comment type="caution">
    <text evidence="1">The sequence shown here is derived from an EMBL/GenBank/DDBJ whole genome shotgun (WGS) entry which is preliminary data.</text>
</comment>
<name>A0A973WRU2_9BRAD</name>
<organism evidence="1">
    <name type="scientific">Bradyrhizobium quebecense</name>
    <dbReference type="NCBI Taxonomy" id="2748629"/>
    <lineage>
        <taxon>Bacteria</taxon>
        <taxon>Pseudomonadati</taxon>
        <taxon>Pseudomonadota</taxon>
        <taxon>Alphaproteobacteria</taxon>
        <taxon>Hyphomicrobiales</taxon>
        <taxon>Nitrobacteraceae</taxon>
        <taxon>Bradyrhizobium</taxon>
    </lineage>
</organism>
<dbReference type="AlphaFoldDB" id="A0A973WRU2"/>
<dbReference type="EMBL" id="JABWSX010000001">
    <property type="protein sequence ID" value="NVL08672.1"/>
    <property type="molecule type" value="Genomic_DNA"/>
</dbReference>